<evidence type="ECO:0000313" key="2">
    <source>
        <dbReference type="EMBL" id="GAI96567.1"/>
    </source>
</evidence>
<protein>
    <recommendedName>
        <fullName evidence="3">ABC3 transporter permease protein domain-containing protein</fullName>
    </recommendedName>
</protein>
<name>X1SU34_9ZZZZ</name>
<sequence length="93" mass="10505">IGIRKVLGSSTAGLLILLSKNFIKWVVYAMLIAWPLTWLLMNKLLQLYAYKIKIGWVFFVVSGGLAMIIAVFTISFQIIKAARANPVESLRYE</sequence>
<keyword evidence="1" id="KW-0472">Membrane</keyword>
<feature type="transmembrane region" description="Helical" evidence="1">
    <location>
        <begin position="22"/>
        <end position="42"/>
    </location>
</feature>
<dbReference type="AlphaFoldDB" id="X1SU34"/>
<organism evidence="2">
    <name type="scientific">marine sediment metagenome</name>
    <dbReference type="NCBI Taxonomy" id="412755"/>
    <lineage>
        <taxon>unclassified sequences</taxon>
        <taxon>metagenomes</taxon>
        <taxon>ecological metagenomes</taxon>
    </lineage>
</organism>
<keyword evidence="1" id="KW-0812">Transmembrane</keyword>
<feature type="non-terminal residue" evidence="2">
    <location>
        <position position="1"/>
    </location>
</feature>
<feature type="transmembrane region" description="Helical" evidence="1">
    <location>
        <begin position="54"/>
        <end position="79"/>
    </location>
</feature>
<evidence type="ECO:0000256" key="1">
    <source>
        <dbReference type="SAM" id="Phobius"/>
    </source>
</evidence>
<accession>X1SU34</accession>
<gene>
    <name evidence="2" type="ORF">S12H4_40871</name>
</gene>
<comment type="caution">
    <text evidence="2">The sequence shown here is derived from an EMBL/GenBank/DDBJ whole genome shotgun (WGS) entry which is preliminary data.</text>
</comment>
<dbReference type="EMBL" id="BARW01024845">
    <property type="protein sequence ID" value="GAI96567.1"/>
    <property type="molecule type" value="Genomic_DNA"/>
</dbReference>
<evidence type="ECO:0008006" key="3">
    <source>
        <dbReference type="Google" id="ProtNLM"/>
    </source>
</evidence>
<proteinExistence type="predicted"/>
<reference evidence="2" key="1">
    <citation type="journal article" date="2014" name="Front. Microbiol.">
        <title>High frequency of phylogenetically diverse reductive dehalogenase-homologous genes in deep subseafloor sedimentary metagenomes.</title>
        <authorList>
            <person name="Kawai M."/>
            <person name="Futagami T."/>
            <person name="Toyoda A."/>
            <person name="Takaki Y."/>
            <person name="Nishi S."/>
            <person name="Hori S."/>
            <person name="Arai W."/>
            <person name="Tsubouchi T."/>
            <person name="Morono Y."/>
            <person name="Uchiyama I."/>
            <person name="Ito T."/>
            <person name="Fujiyama A."/>
            <person name="Inagaki F."/>
            <person name="Takami H."/>
        </authorList>
    </citation>
    <scope>NUCLEOTIDE SEQUENCE</scope>
    <source>
        <strain evidence="2">Expedition CK06-06</strain>
    </source>
</reference>
<keyword evidence="1" id="KW-1133">Transmembrane helix</keyword>